<reference evidence="2 3" key="1">
    <citation type="journal article" date="2013" name="Nat. Commun.">
        <title>The evolution and pathogenic mechanisms of the rice sheath blight pathogen.</title>
        <authorList>
            <person name="Zheng A."/>
            <person name="Lin R."/>
            <person name="Xu L."/>
            <person name="Qin P."/>
            <person name="Tang C."/>
            <person name="Ai P."/>
            <person name="Zhang D."/>
            <person name="Liu Y."/>
            <person name="Sun Z."/>
            <person name="Feng H."/>
            <person name="Wang Y."/>
            <person name="Chen Y."/>
            <person name="Liang X."/>
            <person name="Fu R."/>
            <person name="Li Q."/>
            <person name="Zhang J."/>
            <person name="Yu X."/>
            <person name="Xie Z."/>
            <person name="Ding L."/>
            <person name="Guan P."/>
            <person name="Tang J."/>
            <person name="Liang Y."/>
            <person name="Wang S."/>
            <person name="Deng Q."/>
            <person name="Li S."/>
            <person name="Zhu J."/>
            <person name="Wang L."/>
            <person name="Liu H."/>
            <person name="Li P."/>
        </authorList>
    </citation>
    <scope>NUCLEOTIDE SEQUENCE [LARGE SCALE GENOMIC DNA]</scope>
    <source>
        <strain evidence="3">AG-1 IA</strain>
    </source>
</reference>
<dbReference type="HOGENOM" id="CLU_1856669_0_0_1"/>
<evidence type="ECO:0000256" key="1">
    <source>
        <dbReference type="SAM" id="MobiDB-lite"/>
    </source>
</evidence>
<comment type="caution">
    <text evidence="2">The sequence shown here is derived from an EMBL/GenBank/DDBJ whole genome shotgun (WGS) entry which is preliminary data.</text>
</comment>
<dbReference type="Proteomes" id="UP000011668">
    <property type="component" value="Unassembled WGS sequence"/>
</dbReference>
<evidence type="ECO:0000313" key="3">
    <source>
        <dbReference type="Proteomes" id="UP000011668"/>
    </source>
</evidence>
<feature type="compositionally biased region" description="Basic and acidic residues" evidence="1">
    <location>
        <begin position="11"/>
        <end position="32"/>
    </location>
</feature>
<keyword evidence="3" id="KW-1185">Reference proteome</keyword>
<evidence type="ECO:0000313" key="2">
    <source>
        <dbReference type="EMBL" id="ELU37263.1"/>
    </source>
</evidence>
<organism evidence="2 3">
    <name type="scientific">Thanatephorus cucumeris (strain AG1-IA)</name>
    <name type="common">Rice sheath blight fungus</name>
    <name type="synonym">Rhizoctonia solani</name>
    <dbReference type="NCBI Taxonomy" id="983506"/>
    <lineage>
        <taxon>Eukaryota</taxon>
        <taxon>Fungi</taxon>
        <taxon>Dikarya</taxon>
        <taxon>Basidiomycota</taxon>
        <taxon>Agaricomycotina</taxon>
        <taxon>Agaricomycetes</taxon>
        <taxon>Cantharellales</taxon>
        <taxon>Ceratobasidiaceae</taxon>
        <taxon>Rhizoctonia</taxon>
        <taxon>Rhizoctonia solani AG-1</taxon>
    </lineage>
</organism>
<sequence length="138" mass="15552">MSGKVSWWRTVGEKTGRGRMREQTRGRRESPWGRRNTVSGRRGRGGCKRSVAGRGCGWFGVGKGTKPCEDGEEMLIRVTVLLMAPVIGLPFRVIEAVRVTYLPTRVIWEAIRAANWETWGQARVRVQPTQARCFLAAH</sequence>
<dbReference type="EMBL" id="AFRT01002766">
    <property type="protein sequence ID" value="ELU37263.1"/>
    <property type="molecule type" value="Genomic_DNA"/>
</dbReference>
<accession>L8WKE4</accession>
<name>L8WKE4_THACA</name>
<dbReference type="AlphaFoldDB" id="L8WKE4"/>
<feature type="region of interest" description="Disordered" evidence="1">
    <location>
        <begin position="1"/>
        <end position="46"/>
    </location>
</feature>
<proteinExistence type="predicted"/>
<protein>
    <submittedName>
        <fullName evidence="2">Uncharacterized protein</fullName>
    </submittedName>
</protein>
<gene>
    <name evidence="2" type="ORF">AG1IA_08710</name>
</gene>